<gene>
    <name evidence="1" type="ORF">AALO17_15410</name>
</gene>
<dbReference type="KEGG" id="fro:AALO17_15410"/>
<evidence type="ECO:0000313" key="1">
    <source>
        <dbReference type="EMBL" id="AMK54675.1"/>
    </source>
</evidence>
<evidence type="ECO:0000313" key="2">
    <source>
        <dbReference type="Proteomes" id="UP000069771"/>
    </source>
</evidence>
<reference evidence="1 2" key="1">
    <citation type="journal article" date="2016" name="Gut Pathog.">
        <title>Whole genome sequencing of "Faecalibaculum rodentium" ALO17, isolated from C57BL/6J laboratory mouse feces.</title>
        <authorList>
            <person name="Lim S."/>
            <person name="Chang D.H."/>
            <person name="Ahn S."/>
            <person name="Kim B.C."/>
        </authorList>
    </citation>
    <scope>NUCLEOTIDE SEQUENCE [LARGE SCALE GENOMIC DNA]</scope>
    <source>
        <strain evidence="1 2">Alo17</strain>
    </source>
</reference>
<protein>
    <submittedName>
        <fullName evidence="1">Uncharacterized protein</fullName>
    </submittedName>
</protein>
<accession>A0A140DVJ8</accession>
<sequence length="200" mass="23209">MLTSQKNDVSGCSGDEYRNAKPILALRIMPLMEHSFIIDCRSRAEMVFTDSDTGNAGQNLCHVMDGFIRIKVFAIGNDRDESGDGAIQCLSHFFRESIEPEKQIRYLEKEGVPATAHTIDQLNDCNEAQVVWPDPKMKREYHQMKAERDVSIEKIYGFKSENDGLKNENDRRRSRLDLLKEKYPEMYHEITSTFIRKQER</sequence>
<dbReference type="STRING" id="1702221.AALO17_15410"/>
<dbReference type="AlphaFoldDB" id="A0A140DVJ8"/>
<dbReference type="EMBL" id="CP011391">
    <property type="protein sequence ID" value="AMK54675.1"/>
    <property type="molecule type" value="Genomic_DNA"/>
</dbReference>
<keyword evidence="2" id="KW-1185">Reference proteome</keyword>
<organism evidence="1 2">
    <name type="scientific">Faecalibaculum rodentium</name>
    <dbReference type="NCBI Taxonomy" id="1702221"/>
    <lineage>
        <taxon>Bacteria</taxon>
        <taxon>Bacillati</taxon>
        <taxon>Bacillota</taxon>
        <taxon>Erysipelotrichia</taxon>
        <taxon>Erysipelotrichales</taxon>
        <taxon>Erysipelotrichaceae</taxon>
        <taxon>Faecalibaculum</taxon>
    </lineage>
</organism>
<dbReference type="Proteomes" id="UP000069771">
    <property type="component" value="Chromosome"/>
</dbReference>
<name>A0A140DVJ8_9FIRM</name>
<proteinExistence type="predicted"/>